<keyword evidence="3" id="KW-0547">Nucleotide-binding</keyword>
<dbReference type="InterPro" id="IPR027417">
    <property type="entry name" value="P-loop_NTPase"/>
</dbReference>
<dbReference type="Proteomes" id="UP000594121">
    <property type="component" value="Chromosome"/>
</dbReference>
<keyword evidence="3" id="KW-0067">ATP-binding</keyword>
<dbReference type="EMBL" id="CP062310">
    <property type="protein sequence ID" value="QOJ79132.1"/>
    <property type="molecule type" value="Genomic_DNA"/>
</dbReference>
<dbReference type="InterPro" id="IPR011579">
    <property type="entry name" value="ATPase_dom"/>
</dbReference>
<dbReference type="InParanoid" id="A0A7L9FIE1"/>
<name>A0A7L9FIE1_9CREN</name>
<sequence>MGLKSLEEEYERNRFSFVVIFGRRRVGKTFLLKQFLRDKPDSVYIYVSEMPPDELRESISWELREKVGIRVPRNPSWRDIFGGVFRASRDRRVVLAVDEFQRLVDVDRAALTELQRVIDEEAASSRLMLIASGSAVGMVERFFKGGQPLYGRATSFLKLKPFDYRTACKFLRERLGATPLESLELYAVFGGTPYYLSLLESPDWGVEAERLVLDNRSPLYYEPEFLLRTELRGSLVYFEVLRLLASGKSSFSGLAGSLKTARTSLNYYLKVLIEDMDIVERDEPVMGGRPVYRIKDNFYRFWFRYVHPNRSLLELGSKGEVLEVVKRDFQSYLGVVFQDVVREGLHMLHLPFRPWRVGSWRRAGEEIDAVAVDEKQEKAIVVEAKCRELGLREAEKVLEDLKSKARAVPALEKLYGVAALKVDGREELEERGFLVFELKDFC</sequence>
<dbReference type="RefSeq" id="WP_192819104.1">
    <property type="nucleotide sequence ID" value="NZ_CP062310.1"/>
</dbReference>
<feature type="domain" description="ATPase" evidence="1">
    <location>
        <begin position="3"/>
        <end position="198"/>
    </location>
</feature>
<dbReference type="PANTHER" id="PTHR34704">
    <property type="entry name" value="ATPASE"/>
    <property type="match status" value="1"/>
</dbReference>
<protein>
    <submittedName>
        <fullName evidence="3">ATP-binding protein</fullName>
    </submittedName>
</protein>
<feature type="domain" description="DUF234" evidence="2">
    <location>
        <begin position="302"/>
        <end position="397"/>
    </location>
</feature>
<evidence type="ECO:0000313" key="4">
    <source>
        <dbReference type="Proteomes" id="UP000594121"/>
    </source>
</evidence>
<accession>A0A7L9FIE1</accession>
<evidence type="ECO:0000259" key="2">
    <source>
        <dbReference type="Pfam" id="PF03008"/>
    </source>
</evidence>
<organism evidence="3 4">
    <name type="scientific">Infirmifilum lucidum</name>
    <dbReference type="NCBI Taxonomy" id="2776706"/>
    <lineage>
        <taxon>Archaea</taxon>
        <taxon>Thermoproteota</taxon>
        <taxon>Thermoprotei</taxon>
        <taxon>Thermofilales</taxon>
        <taxon>Thermofilaceae</taxon>
        <taxon>Infirmifilum</taxon>
    </lineage>
</organism>
<dbReference type="GeneID" id="59148492"/>
<dbReference type="AlphaFoldDB" id="A0A7L9FIE1"/>
<dbReference type="SUPFAM" id="SSF46785">
    <property type="entry name" value="Winged helix' DNA-binding domain"/>
    <property type="match status" value="1"/>
</dbReference>
<gene>
    <name evidence="3" type="ORF">IG193_01310</name>
</gene>
<dbReference type="Pfam" id="PF01637">
    <property type="entry name" value="ATPase_2"/>
    <property type="match status" value="1"/>
</dbReference>
<dbReference type="SUPFAM" id="SSF52540">
    <property type="entry name" value="P-loop containing nucleoside triphosphate hydrolases"/>
    <property type="match status" value="1"/>
</dbReference>
<dbReference type="PANTHER" id="PTHR34704:SF2">
    <property type="entry name" value="ATPASE"/>
    <property type="match status" value="1"/>
</dbReference>
<dbReference type="InterPro" id="IPR004256">
    <property type="entry name" value="DUF234"/>
</dbReference>
<dbReference type="KEGG" id="thel:IG193_01310"/>
<evidence type="ECO:0000313" key="3">
    <source>
        <dbReference type="EMBL" id="QOJ79132.1"/>
    </source>
</evidence>
<reference evidence="3 4" key="1">
    <citation type="submission" date="2020-10" db="EMBL/GenBank/DDBJ databases">
        <title>Thermofilum lucidum 3507LT sp. nov. a novel member of Thermofilaceae family isolated from Chile hot spring, and proposal of description order Thermofilales.</title>
        <authorList>
            <person name="Zayulina K.S."/>
            <person name="Elcheninov A.G."/>
            <person name="Toshchakov S.V."/>
            <person name="Kublanov I.V."/>
        </authorList>
    </citation>
    <scope>NUCLEOTIDE SEQUENCE [LARGE SCALE GENOMIC DNA]</scope>
    <source>
        <strain evidence="3 4">3507LT</strain>
    </source>
</reference>
<dbReference type="InterPro" id="IPR036390">
    <property type="entry name" value="WH_DNA-bd_sf"/>
</dbReference>
<keyword evidence="4" id="KW-1185">Reference proteome</keyword>
<proteinExistence type="predicted"/>
<dbReference type="GO" id="GO:0005524">
    <property type="term" value="F:ATP binding"/>
    <property type="evidence" value="ECO:0007669"/>
    <property type="project" value="UniProtKB-KW"/>
</dbReference>
<evidence type="ECO:0000259" key="1">
    <source>
        <dbReference type="Pfam" id="PF01637"/>
    </source>
</evidence>
<dbReference type="Gene3D" id="3.40.50.300">
    <property type="entry name" value="P-loop containing nucleotide triphosphate hydrolases"/>
    <property type="match status" value="1"/>
</dbReference>
<dbReference type="Pfam" id="PF03008">
    <property type="entry name" value="DUF234"/>
    <property type="match status" value="1"/>
</dbReference>